<evidence type="ECO:0000313" key="2">
    <source>
        <dbReference type="Proteomes" id="UP000001073"/>
    </source>
</evidence>
<accession>A0A2I3H208</accession>
<dbReference type="AlphaFoldDB" id="A0A2I3H208"/>
<reference evidence="1 2" key="1">
    <citation type="submission" date="2012-10" db="EMBL/GenBank/DDBJ databases">
        <authorList>
            <consortium name="Gibbon Genome Sequencing Consortium"/>
        </authorList>
    </citation>
    <scope>NUCLEOTIDE SEQUENCE [LARGE SCALE GENOMIC DNA]</scope>
</reference>
<reference evidence="1" key="3">
    <citation type="submission" date="2025-09" db="UniProtKB">
        <authorList>
            <consortium name="Ensembl"/>
        </authorList>
    </citation>
    <scope>IDENTIFICATION</scope>
</reference>
<dbReference type="Proteomes" id="UP000001073">
    <property type="component" value="Chromosome 12"/>
</dbReference>
<protein>
    <submittedName>
        <fullName evidence="1">Uncharacterized protein</fullName>
    </submittedName>
</protein>
<organism evidence="1 2">
    <name type="scientific">Nomascus leucogenys</name>
    <name type="common">Northern white-cheeked gibbon</name>
    <name type="synonym">Hylobates leucogenys</name>
    <dbReference type="NCBI Taxonomy" id="61853"/>
    <lineage>
        <taxon>Eukaryota</taxon>
        <taxon>Metazoa</taxon>
        <taxon>Chordata</taxon>
        <taxon>Craniata</taxon>
        <taxon>Vertebrata</taxon>
        <taxon>Euteleostomi</taxon>
        <taxon>Mammalia</taxon>
        <taxon>Eutheria</taxon>
        <taxon>Euarchontoglires</taxon>
        <taxon>Primates</taxon>
        <taxon>Haplorrhini</taxon>
        <taxon>Catarrhini</taxon>
        <taxon>Hylobatidae</taxon>
        <taxon>Nomascus</taxon>
    </lineage>
</organism>
<proteinExistence type="predicted"/>
<dbReference type="InParanoid" id="A0A2I3H208"/>
<dbReference type="EMBL" id="ADFV01041839">
    <property type="status" value="NOT_ANNOTATED_CDS"/>
    <property type="molecule type" value="Genomic_DNA"/>
</dbReference>
<dbReference type="GeneTree" id="ENSGT00860000136151"/>
<keyword evidence="2" id="KW-1185">Reference proteome</keyword>
<sequence>MQEAQPPAVLKTARKVGLSSFCAATYLLRSVWASFLRVHRRVQKRESDMYPGGAGRKAESLSDSYGIPKRCVVCIEGFVILPLNSPSSLGTGNSTFLASSAVLRWKTQWIWDPDSDERGMWSQCWSFSDRF</sequence>
<dbReference type="Ensembl" id="ENSNLET00000056102.1">
    <property type="protein sequence ID" value="ENSNLEP00000037482.1"/>
    <property type="gene ID" value="ENSNLEG00000030673.1"/>
</dbReference>
<dbReference type="OMA" id="SDERGMW"/>
<evidence type="ECO:0000313" key="1">
    <source>
        <dbReference type="Ensembl" id="ENSNLEP00000037482.1"/>
    </source>
</evidence>
<name>A0A2I3H208_NOMLE</name>
<reference evidence="1" key="2">
    <citation type="submission" date="2025-08" db="UniProtKB">
        <authorList>
            <consortium name="Ensembl"/>
        </authorList>
    </citation>
    <scope>IDENTIFICATION</scope>
</reference>